<proteinExistence type="predicted"/>
<dbReference type="OrthoDB" id="5653387at2"/>
<gene>
    <name evidence="2" type="ORF">Lste_2381</name>
</gene>
<evidence type="ECO:0000313" key="3">
    <source>
        <dbReference type="Proteomes" id="UP000054926"/>
    </source>
</evidence>
<sequence length="351" mass="39928">MPRVDVVMDSGGAISMAGSDDEHFTDGFGGCTAFYARTDSGEIYGLYHLSSTLDRAPQMVDGVSDSNEPFRNWIRDLKAQTAGQQVHFFLGTPWLFGDQEKVEKSHPILGMERYLRKICAQHELENYDITLLNMIDVECISITEKGMMCYGYNGKELGTPPMAKYQTDEEIFEHLGWSNQKCLQYLTADPNVDFDGRLREKYKGRCEQEALEKQQLEMQAKQIEMEAEYKEMEQQKQAKLVAIKQPILDVLGNMVAQYQQLVDESPKGDSQAVFQYLFAQELLGAVESGDLGLLQEMKRLDYFKQVTEKSSFSSIFSKERTELGKIFYQAELALTSAQALRVEESPSILRK</sequence>
<evidence type="ECO:0000256" key="1">
    <source>
        <dbReference type="SAM" id="Coils"/>
    </source>
</evidence>
<name>A0A0W0ZJF7_9GAMM</name>
<dbReference type="RefSeq" id="WP_058511174.1">
    <property type="nucleotide sequence ID" value="NZ_LNYY01000019.1"/>
</dbReference>
<dbReference type="STRING" id="947033.Lste_2381"/>
<accession>A0A0W0ZJF7</accession>
<evidence type="ECO:0000313" key="2">
    <source>
        <dbReference type="EMBL" id="KTD69223.1"/>
    </source>
</evidence>
<keyword evidence="3" id="KW-1185">Reference proteome</keyword>
<dbReference type="PATRIC" id="fig|947033.5.peg.2522"/>
<feature type="coiled-coil region" evidence="1">
    <location>
        <begin position="199"/>
        <end position="238"/>
    </location>
</feature>
<dbReference type="AlphaFoldDB" id="A0A0W0ZJF7"/>
<comment type="caution">
    <text evidence="2">The sequence shown here is derived from an EMBL/GenBank/DDBJ whole genome shotgun (WGS) entry which is preliminary data.</text>
</comment>
<protein>
    <submittedName>
        <fullName evidence="2">Uncharacterized protein</fullName>
    </submittedName>
</protein>
<keyword evidence="1" id="KW-0175">Coiled coil</keyword>
<dbReference type="Proteomes" id="UP000054926">
    <property type="component" value="Unassembled WGS sequence"/>
</dbReference>
<dbReference type="EMBL" id="LNYY01000019">
    <property type="protein sequence ID" value="KTD69223.1"/>
    <property type="molecule type" value="Genomic_DNA"/>
</dbReference>
<organism evidence="2 3">
    <name type="scientific">Legionella steelei</name>
    <dbReference type="NCBI Taxonomy" id="947033"/>
    <lineage>
        <taxon>Bacteria</taxon>
        <taxon>Pseudomonadati</taxon>
        <taxon>Pseudomonadota</taxon>
        <taxon>Gammaproteobacteria</taxon>
        <taxon>Legionellales</taxon>
        <taxon>Legionellaceae</taxon>
        <taxon>Legionella</taxon>
    </lineage>
</organism>
<reference evidence="2 3" key="1">
    <citation type="submission" date="2015-11" db="EMBL/GenBank/DDBJ databases">
        <title>Genomic analysis of 38 Legionella species identifies large and diverse effector repertoires.</title>
        <authorList>
            <person name="Burstein D."/>
            <person name="Amaro F."/>
            <person name="Zusman T."/>
            <person name="Lifshitz Z."/>
            <person name="Cohen O."/>
            <person name="Gilbert J.A."/>
            <person name="Pupko T."/>
            <person name="Shuman H.A."/>
            <person name="Segal G."/>
        </authorList>
    </citation>
    <scope>NUCLEOTIDE SEQUENCE [LARGE SCALE GENOMIC DNA]</scope>
    <source>
        <strain evidence="2 3">IMVS3376</strain>
    </source>
</reference>